<feature type="domain" description="HTH tetR-type" evidence="5">
    <location>
        <begin position="16"/>
        <end position="76"/>
    </location>
</feature>
<dbReference type="RefSeq" id="WP_138328073.1">
    <property type="nucleotide sequence ID" value="NZ_VCDI01000014.1"/>
</dbReference>
<dbReference type="OrthoDB" id="2356263at2"/>
<dbReference type="InterPro" id="IPR050109">
    <property type="entry name" value="HTH-type_TetR-like_transc_reg"/>
</dbReference>
<evidence type="ECO:0000256" key="3">
    <source>
        <dbReference type="ARBA" id="ARBA00023163"/>
    </source>
</evidence>
<proteinExistence type="predicted"/>
<dbReference type="SUPFAM" id="SSF46689">
    <property type="entry name" value="Homeodomain-like"/>
    <property type="match status" value="1"/>
</dbReference>
<name>A0A5R9J152_9PROT</name>
<dbReference type="EMBL" id="VCDI01000014">
    <property type="protein sequence ID" value="TLU70573.1"/>
    <property type="molecule type" value="Genomic_DNA"/>
</dbReference>
<dbReference type="PANTHER" id="PTHR30055">
    <property type="entry name" value="HTH-TYPE TRANSCRIPTIONAL REGULATOR RUTR"/>
    <property type="match status" value="1"/>
</dbReference>
<dbReference type="AlphaFoldDB" id="A0A5R9J152"/>
<feature type="DNA-binding region" description="H-T-H motif" evidence="4">
    <location>
        <begin position="39"/>
        <end position="58"/>
    </location>
</feature>
<keyword evidence="7" id="KW-1185">Reference proteome</keyword>
<evidence type="ECO:0000256" key="2">
    <source>
        <dbReference type="ARBA" id="ARBA00023125"/>
    </source>
</evidence>
<dbReference type="PROSITE" id="PS50977">
    <property type="entry name" value="HTH_TETR_2"/>
    <property type="match status" value="1"/>
</dbReference>
<keyword evidence="3" id="KW-0804">Transcription</keyword>
<dbReference type="GO" id="GO:0003700">
    <property type="term" value="F:DNA-binding transcription factor activity"/>
    <property type="evidence" value="ECO:0007669"/>
    <property type="project" value="TreeGrafter"/>
</dbReference>
<organism evidence="6 7">
    <name type="scientific">Lichenicoccus roseus</name>
    <dbReference type="NCBI Taxonomy" id="2683649"/>
    <lineage>
        <taxon>Bacteria</taxon>
        <taxon>Pseudomonadati</taxon>
        <taxon>Pseudomonadota</taxon>
        <taxon>Alphaproteobacteria</taxon>
        <taxon>Acetobacterales</taxon>
        <taxon>Acetobacteraceae</taxon>
        <taxon>Lichenicoccus</taxon>
    </lineage>
</organism>
<dbReference type="Pfam" id="PF00440">
    <property type="entry name" value="TetR_N"/>
    <property type="match status" value="1"/>
</dbReference>
<dbReference type="Proteomes" id="UP000305654">
    <property type="component" value="Unassembled WGS sequence"/>
</dbReference>
<evidence type="ECO:0000256" key="1">
    <source>
        <dbReference type="ARBA" id="ARBA00023015"/>
    </source>
</evidence>
<accession>A0A5R9J152</accession>
<dbReference type="InterPro" id="IPR009057">
    <property type="entry name" value="Homeodomain-like_sf"/>
</dbReference>
<dbReference type="PANTHER" id="PTHR30055:SF234">
    <property type="entry name" value="HTH-TYPE TRANSCRIPTIONAL REGULATOR BETI"/>
    <property type="match status" value="1"/>
</dbReference>
<comment type="caution">
    <text evidence="6">The sequence shown here is derived from an EMBL/GenBank/DDBJ whole genome shotgun (WGS) entry which is preliminary data.</text>
</comment>
<keyword evidence="2 4" id="KW-0238">DNA-binding</keyword>
<reference evidence="6 7" key="1">
    <citation type="submission" date="2019-05" db="EMBL/GenBank/DDBJ databases">
        <authorList>
            <person name="Pankratov T."/>
            <person name="Grouzdev D."/>
        </authorList>
    </citation>
    <scope>NUCLEOTIDE SEQUENCE [LARGE SCALE GENOMIC DNA]</scope>
    <source>
        <strain evidence="6 7">KEBCLARHB70R</strain>
    </source>
</reference>
<evidence type="ECO:0000313" key="7">
    <source>
        <dbReference type="Proteomes" id="UP000305654"/>
    </source>
</evidence>
<protein>
    <submittedName>
        <fullName evidence="6">TetR/AcrR family transcriptional regulator</fullName>
    </submittedName>
</protein>
<dbReference type="GO" id="GO:0000976">
    <property type="term" value="F:transcription cis-regulatory region binding"/>
    <property type="evidence" value="ECO:0007669"/>
    <property type="project" value="TreeGrafter"/>
</dbReference>
<evidence type="ECO:0000256" key="4">
    <source>
        <dbReference type="PROSITE-ProRule" id="PRU00335"/>
    </source>
</evidence>
<keyword evidence="1" id="KW-0805">Transcription regulation</keyword>
<gene>
    <name evidence="6" type="ORF">FE263_21345</name>
</gene>
<dbReference type="Gene3D" id="1.10.357.10">
    <property type="entry name" value="Tetracycline Repressor, domain 2"/>
    <property type="match status" value="1"/>
</dbReference>
<evidence type="ECO:0000313" key="6">
    <source>
        <dbReference type="EMBL" id="TLU70573.1"/>
    </source>
</evidence>
<evidence type="ECO:0000259" key="5">
    <source>
        <dbReference type="PROSITE" id="PS50977"/>
    </source>
</evidence>
<sequence>MSTFDDTGREPSRNADKTRNSLLEAGAYWFARKTYDQVSVREIADRACVAPALINRYFGSKALLYSELLIEAAEAGGPMTGDVASLGLRLAALMQACPNGAYAMPGGTQLMILLQAVASVGLQGIVVEHIRHLATKQLVVLLEGAERDARAGLIVGYLTGCLVISRMTPLTVSTGQCLADAIQACVDARP</sequence>
<dbReference type="InterPro" id="IPR001647">
    <property type="entry name" value="HTH_TetR"/>
</dbReference>